<proteinExistence type="predicted"/>
<name>A0A6J4SPZ7_9BACT</name>
<organism evidence="2">
    <name type="scientific">uncultured Segetibacter sp</name>
    <dbReference type="NCBI Taxonomy" id="481133"/>
    <lineage>
        <taxon>Bacteria</taxon>
        <taxon>Pseudomonadati</taxon>
        <taxon>Bacteroidota</taxon>
        <taxon>Chitinophagia</taxon>
        <taxon>Chitinophagales</taxon>
        <taxon>Chitinophagaceae</taxon>
        <taxon>Segetibacter</taxon>
        <taxon>environmental samples</taxon>
    </lineage>
</organism>
<gene>
    <name evidence="2" type="ORF">AVDCRST_MAG96-1985</name>
</gene>
<dbReference type="AlphaFoldDB" id="A0A6J4SPZ7"/>
<reference evidence="2" key="1">
    <citation type="submission" date="2020-02" db="EMBL/GenBank/DDBJ databases">
        <authorList>
            <person name="Meier V. D."/>
        </authorList>
    </citation>
    <scope>NUCLEOTIDE SEQUENCE</scope>
    <source>
        <strain evidence="2">AVDCRST_MAG96</strain>
    </source>
</reference>
<feature type="non-terminal residue" evidence="2">
    <location>
        <position position="1"/>
    </location>
</feature>
<accession>A0A6J4SPZ7</accession>
<evidence type="ECO:0000256" key="1">
    <source>
        <dbReference type="SAM" id="MobiDB-lite"/>
    </source>
</evidence>
<dbReference type="EMBL" id="CADCVN010000765">
    <property type="protein sequence ID" value="CAA9501318.1"/>
    <property type="molecule type" value="Genomic_DNA"/>
</dbReference>
<sequence length="21" mass="2611">EFHLPRSLKKTHRNGCQKQRF</sequence>
<feature type="region of interest" description="Disordered" evidence="1">
    <location>
        <begin position="1"/>
        <end position="21"/>
    </location>
</feature>
<evidence type="ECO:0000313" key="2">
    <source>
        <dbReference type="EMBL" id="CAA9501318.1"/>
    </source>
</evidence>
<protein>
    <submittedName>
        <fullName evidence="2">Uncharacterized protein</fullName>
    </submittedName>
</protein>
<feature type="non-terminal residue" evidence="2">
    <location>
        <position position="21"/>
    </location>
</feature>